<sequence>MTTIHIDIDSLRPDHVGAYGYEAETTPNIDRLASDGVVFERAYCANSPCLPSRAGTITGRYGIETGIETHGPASQRIAHPATTVDWAGGPGEVADLEDWYTLPELFYESDQTAVGVGSFSQHPAPWFYHVWNEYHQPRSPTTDNFQAIEGEYVIERALDALERNAGDDLFLYVQMWDPHAPYNRTDEEIERFRSVDLPPYPTEDDLDDHQEWDAWRSAGQMDIEGRDDLNEMLSHYDAEIRYADDQIGRLLARLESRGLYDDATIVLTGDHGEEFGEHGVYREHWSTHDGTQHVPLVVKPPSDEPVDRSSRAELVTNVDIAPTIADYEGLDRPARWQGRSLRGLVSDTTNEWRDHIVVDHGLYTAQRAVRADRWKYIRTYHPGMWDGVVPAEQLFDMENDPWEQENVLDDYSGIAGELRDTMNDWVETHGSDPDPLRMVAGEGPAGYNAFEDDWDGV</sequence>
<organism evidence="2 3">
    <name type="scientific">Saliphagus infecundisoli</name>
    <dbReference type="NCBI Taxonomy" id="1849069"/>
    <lineage>
        <taxon>Archaea</taxon>
        <taxon>Methanobacteriati</taxon>
        <taxon>Methanobacteriota</taxon>
        <taxon>Stenosarchaea group</taxon>
        <taxon>Halobacteria</taxon>
        <taxon>Halobacteriales</taxon>
        <taxon>Natrialbaceae</taxon>
        <taxon>Saliphagus</taxon>
    </lineage>
</organism>
<dbReference type="PANTHER" id="PTHR43751:SF3">
    <property type="entry name" value="SULFATASE N-TERMINAL DOMAIN-CONTAINING PROTEIN"/>
    <property type="match status" value="1"/>
</dbReference>
<proteinExistence type="predicted"/>
<evidence type="ECO:0000313" key="2">
    <source>
        <dbReference type="EMBL" id="MFC4987902.1"/>
    </source>
</evidence>
<dbReference type="CDD" id="cd16148">
    <property type="entry name" value="sulfatase_like"/>
    <property type="match status" value="1"/>
</dbReference>
<dbReference type="SUPFAM" id="SSF53649">
    <property type="entry name" value="Alkaline phosphatase-like"/>
    <property type="match status" value="1"/>
</dbReference>
<name>A0ABD5QE89_9EURY</name>
<protein>
    <submittedName>
        <fullName evidence="2">Sulfatase</fullName>
    </submittedName>
</protein>
<dbReference type="InterPro" id="IPR017850">
    <property type="entry name" value="Alkaline_phosphatase_core_sf"/>
</dbReference>
<dbReference type="AlphaFoldDB" id="A0ABD5QE89"/>
<dbReference type="PANTHER" id="PTHR43751">
    <property type="entry name" value="SULFATASE"/>
    <property type="match status" value="1"/>
</dbReference>
<dbReference type="Proteomes" id="UP001595925">
    <property type="component" value="Unassembled WGS sequence"/>
</dbReference>
<evidence type="ECO:0000259" key="1">
    <source>
        <dbReference type="Pfam" id="PF00884"/>
    </source>
</evidence>
<accession>A0ABD5QE89</accession>
<dbReference type="RefSeq" id="WP_224829439.1">
    <property type="nucleotide sequence ID" value="NZ_JAIVEF010000020.1"/>
</dbReference>
<gene>
    <name evidence="2" type="ORF">ACFPFO_09090</name>
</gene>
<keyword evidence="3" id="KW-1185">Reference proteome</keyword>
<feature type="domain" description="Sulfatase N-terminal" evidence="1">
    <location>
        <begin position="3"/>
        <end position="327"/>
    </location>
</feature>
<evidence type="ECO:0000313" key="3">
    <source>
        <dbReference type="Proteomes" id="UP001595925"/>
    </source>
</evidence>
<dbReference type="InterPro" id="IPR052701">
    <property type="entry name" value="GAG_Ulvan_Degrading_Sulfatases"/>
</dbReference>
<dbReference type="InterPro" id="IPR000917">
    <property type="entry name" value="Sulfatase_N"/>
</dbReference>
<reference evidence="2 3" key="1">
    <citation type="journal article" date="2019" name="Int. J. Syst. Evol. Microbiol.">
        <title>The Global Catalogue of Microorganisms (GCM) 10K type strain sequencing project: providing services to taxonomists for standard genome sequencing and annotation.</title>
        <authorList>
            <consortium name="The Broad Institute Genomics Platform"/>
            <consortium name="The Broad Institute Genome Sequencing Center for Infectious Disease"/>
            <person name="Wu L."/>
            <person name="Ma J."/>
        </authorList>
    </citation>
    <scope>NUCLEOTIDE SEQUENCE [LARGE SCALE GENOMIC DNA]</scope>
    <source>
        <strain evidence="2 3">CGMCC 1.15824</strain>
    </source>
</reference>
<dbReference type="EMBL" id="JBHSJG010000035">
    <property type="protein sequence ID" value="MFC4987902.1"/>
    <property type="molecule type" value="Genomic_DNA"/>
</dbReference>
<dbReference type="Gene3D" id="3.40.720.10">
    <property type="entry name" value="Alkaline Phosphatase, subunit A"/>
    <property type="match status" value="1"/>
</dbReference>
<comment type="caution">
    <text evidence="2">The sequence shown here is derived from an EMBL/GenBank/DDBJ whole genome shotgun (WGS) entry which is preliminary data.</text>
</comment>
<dbReference type="Pfam" id="PF00884">
    <property type="entry name" value="Sulfatase"/>
    <property type="match status" value="1"/>
</dbReference>